<feature type="region of interest" description="Disordered" evidence="1">
    <location>
        <begin position="1"/>
        <end position="117"/>
    </location>
</feature>
<dbReference type="EMBL" id="BAABCE010000013">
    <property type="protein sequence ID" value="GAA3572479.1"/>
    <property type="molecule type" value="Genomic_DNA"/>
</dbReference>
<proteinExistence type="predicted"/>
<accession>A0ABP6XTV3</accession>
<keyword evidence="3" id="KW-1185">Reference proteome</keyword>
<feature type="compositionally biased region" description="Basic and acidic residues" evidence="1">
    <location>
        <begin position="1"/>
        <end position="13"/>
    </location>
</feature>
<sequence>MWGHGDADNRADLGGRGGCGESDGVGDDVPVGQGERRHPALRGTLKEEAGQGSSVAGPIAQASPTGSPTSVVLPNTGTRASSLSSTRRPVPAGQGPTSGPRSRRAAGEGQRHRAKQKLLVKLGILTEADTSNFAKQQ</sequence>
<organism evidence="2 3">
    <name type="scientific">Streptomyces osmaniensis</name>
    <dbReference type="NCBI Taxonomy" id="593134"/>
    <lineage>
        <taxon>Bacteria</taxon>
        <taxon>Bacillati</taxon>
        <taxon>Actinomycetota</taxon>
        <taxon>Actinomycetes</taxon>
        <taxon>Kitasatosporales</taxon>
        <taxon>Streptomycetaceae</taxon>
        <taxon>Streptomyces</taxon>
    </lineage>
</organism>
<name>A0ABP6XTV3_9ACTN</name>
<comment type="caution">
    <text evidence="2">The sequence shown here is derived from an EMBL/GenBank/DDBJ whole genome shotgun (WGS) entry which is preliminary data.</text>
</comment>
<gene>
    <name evidence="2" type="ORF">GCM10022295_62740</name>
</gene>
<feature type="compositionally biased region" description="Basic and acidic residues" evidence="1">
    <location>
        <begin position="34"/>
        <end position="49"/>
    </location>
</feature>
<reference evidence="3" key="1">
    <citation type="journal article" date="2019" name="Int. J. Syst. Evol. Microbiol.">
        <title>The Global Catalogue of Microorganisms (GCM) 10K type strain sequencing project: providing services to taxonomists for standard genome sequencing and annotation.</title>
        <authorList>
            <consortium name="The Broad Institute Genomics Platform"/>
            <consortium name="The Broad Institute Genome Sequencing Center for Infectious Disease"/>
            <person name="Wu L."/>
            <person name="Ma J."/>
        </authorList>
    </citation>
    <scope>NUCLEOTIDE SEQUENCE [LARGE SCALE GENOMIC DNA]</scope>
    <source>
        <strain evidence="3">JCM 17656</strain>
    </source>
</reference>
<protein>
    <submittedName>
        <fullName evidence="2">Uncharacterized protein</fullName>
    </submittedName>
</protein>
<evidence type="ECO:0000313" key="2">
    <source>
        <dbReference type="EMBL" id="GAA3572479.1"/>
    </source>
</evidence>
<dbReference type="Proteomes" id="UP001500707">
    <property type="component" value="Unassembled WGS sequence"/>
</dbReference>
<evidence type="ECO:0000313" key="3">
    <source>
        <dbReference type="Proteomes" id="UP001500707"/>
    </source>
</evidence>
<feature type="compositionally biased region" description="Gly residues" evidence="1">
    <location>
        <begin position="14"/>
        <end position="23"/>
    </location>
</feature>
<feature type="compositionally biased region" description="Polar residues" evidence="1">
    <location>
        <begin position="62"/>
        <end position="87"/>
    </location>
</feature>
<evidence type="ECO:0000256" key="1">
    <source>
        <dbReference type="SAM" id="MobiDB-lite"/>
    </source>
</evidence>